<dbReference type="OrthoDB" id="9806903at2"/>
<dbReference type="EMBL" id="CP061336">
    <property type="protein sequence ID" value="QNU66054.1"/>
    <property type="molecule type" value="Genomic_DNA"/>
</dbReference>
<keyword evidence="3" id="KW-1185">Reference proteome</keyword>
<dbReference type="Proteomes" id="UP000306409">
    <property type="component" value="Chromosome"/>
</dbReference>
<dbReference type="PANTHER" id="PTHR23077">
    <property type="entry name" value="AAA-FAMILY ATPASE"/>
    <property type="match status" value="1"/>
</dbReference>
<keyword evidence="2" id="KW-0547">Nucleotide-binding</keyword>
<evidence type="ECO:0000259" key="1">
    <source>
        <dbReference type="SMART" id="SM00382"/>
    </source>
</evidence>
<dbReference type="GO" id="GO:0005524">
    <property type="term" value="F:ATP binding"/>
    <property type="evidence" value="ECO:0007669"/>
    <property type="project" value="UniProtKB-KW"/>
</dbReference>
<feature type="domain" description="AAA+ ATPase" evidence="1">
    <location>
        <begin position="500"/>
        <end position="632"/>
    </location>
</feature>
<dbReference type="KEGG" id="rher:EHE19_014355"/>
<gene>
    <name evidence="2" type="ORF">EHE19_014355</name>
</gene>
<dbReference type="PANTHER" id="PTHR23077:SF198">
    <property type="entry name" value="ATP-DEPENDENT ZINC METALLOPROTEASE FTSH"/>
    <property type="match status" value="1"/>
</dbReference>
<dbReference type="SMART" id="SM00382">
    <property type="entry name" value="AAA"/>
    <property type="match status" value="1"/>
</dbReference>
<dbReference type="SUPFAM" id="SSF52540">
    <property type="entry name" value="P-loop containing nucleoside triphosphate hydrolases"/>
    <property type="match status" value="2"/>
</dbReference>
<accession>A0A4U7JJ34</accession>
<dbReference type="CDD" id="cd19481">
    <property type="entry name" value="RecA-like_protease"/>
    <property type="match status" value="1"/>
</dbReference>
<dbReference type="GO" id="GO:0016887">
    <property type="term" value="F:ATP hydrolysis activity"/>
    <property type="evidence" value="ECO:0007669"/>
    <property type="project" value="InterPro"/>
</dbReference>
<name>A0A4U7JJ34_9FIRM</name>
<proteinExistence type="predicted"/>
<organism evidence="2 3">
    <name type="scientific">Ruminiclostridium herbifermentans</name>
    <dbReference type="NCBI Taxonomy" id="2488810"/>
    <lineage>
        <taxon>Bacteria</taxon>
        <taxon>Bacillati</taxon>
        <taxon>Bacillota</taxon>
        <taxon>Clostridia</taxon>
        <taxon>Eubacteriales</taxon>
        <taxon>Oscillospiraceae</taxon>
        <taxon>Ruminiclostridium</taxon>
    </lineage>
</organism>
<dbReference type="Pfam" id="PF00004">
    <property type="entry name" value="AAA"/>
    <property type="match status" value="1"/>
</dbReference>
<dbReference type="InterPro" id="IPR050168">
    <property type="entry name" value="AAA_ATPase_domain"/>
</dbReference>
<dbReference type="Gene3D" id="3.40.50.300">
    <property type="entry name" value="P-loop containing nucleotide triphosphate hydrolases"/>
    <property type="match status" value="1"/>
</dbReference>
<evidence type="ECO:0000313" key="2">
    <source>
        <dbReference type="EMBL" id="QNU66054.1"/>
    </source>
</evidence>
<reference evidence="2 3" key="1">
    <citation type="submission" date="2020-09" db="EMBL/GenBank/DDBJ databases">
        <title>Characterization and genome sequencing of Ruminiclostridium sp. nov. MA18.</title>
        <authorList>
            <person name="Rettenmaier R."/>
            <person name="Kowollik M.-L."/>
            <person name="Liebl W."/>
            <person name="Zverlov V."/>
        </authorList>
    </citation>
    <scope>NUCLEOTIDE SEQUENCE [LARGE SCALE GENOMIC DNA]</scope>
    <source>
        <strain evidence="2 3">MA18</strain>
    </source>
</reference>
<sequence length="717" mass="82991">MVKRSTHKKSLKNKDIDGYILDLLEILDIKILRLLIMIQNLCIESSNRGFSMNFIEIFRLFTNDVDSQNAEELQHLKNEYISREMSLKNNTQRNKLDFLCEKFSLSWLERQIVIMSFAAELHPKYEKVYGLIADDTSIKYPTLEIVLKILYDDAAEIIKNKRQWFCGGSLQKFLFSDSPWNLNAQNREMRLDERIIFYLLGIDKLPQELEGYIEIFHPDDIISPLLIQTELQKKLQNYYTTELKERETILIHLQGACGTGKTFQLRHLCKSLGRTLLIVDMKLFLSDTSSEKLIKLILCETILQNAVLAVKMPDTPDAVEDKLINALIKLKTEYIKEFQNGEIFYILSTYSMKKYLQEQKNPILHFLLELPDEQERKILWQEMGKNYIFSTSVNWGEFASKFRFTPGQIMDTLELAKINAAGIKNKTEGIDIKSLNSACYHNGKTHLITKARKIEAKFYWNDIILQEDAKNLLIDACNQMKFRQKVFGDWGFNKRLFYGKGLSMLFSGPPGTGKTMAAQVVANELQLELYKVDISKMVSKYIGETEKNLEEIFDEAQLSNAILFFDEADAIFGKRTEVKDSHDRHANVETAYLLQRIEDYEGVTVLATNYIKNIDDAFLRRFNFVVEFPFPDVAHREMIWRSLFPKETPLSEDISFPWIAEKFEVSGGNIKNIALAAAFIAAEKNEAIGNRHIIKAALTELKKIGKMVILDDIEEYL</sequence>
<dbReference type="InterPro" id="IPR003959">
    <property type="entry name" value="ATPase_AAA_core"/>
</dbReference>
<dbReference type="Pfam" id="PF22977">
    <property type="entry name" value="WHD"/>
    <property type="match status" value="1"/>
</dbReference>
<dbReference type="AlphaFoldDB" id="A0A4U7JJ34"/>
<evidence type="ECO:0000313" key="3">
    <source>
        <dbReference type="Proteomes" id="UP000306409"/>
    </source>
</evidence>
<dbReference type="RefSeq" id="WP_137696802.1">
    <property type="nucleotide sequence ID" value="NZ_CP061336.1"/>
</dbReference>
<protein>
    <submittedName>
        <fullName evidence="2">ATP-binding protein</fullName>
    </submittedName>
</protein>
<dbReference type="InterPro" id="IPR054472">
    <property type="entry name" value="WHD"/>
</dbReference>
<dbReference type="InterPro" id="IPR003593">
    <property type="entry name" value="AAA+_ATPase"/>
</dbReference>
<dbReference type="InterPro" id="IPR027417">
    <property type="entry name" value="P-loop_NTPase"/>
</dbReference>
<keyword evidence="2" id="KW-0067">ATP-binding</keyword>